<accession>A0AAV0AT28</accession>
<protein>
    <recommendedName>
        <fullName evidence="3">Carboxylic ester hydrolase</fullName>
        <ecNumber evidence="3">3.1.1.-</ecNumber>
    </recommendedName>
</protein>
<feature type="domain" description="Carboxylesterase type B" evidence="4">
    <location>
        <begin position="26"/>
        <end position="529"/>
    </location>
</feature>
<keyword evidence="6" id="KW-1185">Reference proteome</keyword>
<evidence type="ECO:0000313" key="5">
    <source>
        <dbReference type="EMBL" id="CAH7672699.1"/>
    </source>
</evidence>
<dbReference type="InterPro" id="IPR002018">
    <property type="entry name" value="CarbesteraseB"/>
</dbReference>
<reference evidence="5" key="1">
    <citation type="submission" date="2022-06" db="EMBL/GenBank/DDBJ databases">
        <authorList>
            <consortium name="SYNGENTA / RWTH Aachen University"/>
        </authorList>
    </citation>
    <scope>NUCLEOTIDE SEQUENCE</scope>
</reference>
<evidence type="ECO:0000313" key="6">
    <source>
        <dbReference type="Proteomes" id="UP001153365"/>
    </source>
</evidence>
<dbReference type="PROSITE" id="PS00122">
    <property type="entry name" value="CARBOXYLESTERASE_B_1"/>
    <property type="match status" value="1"/>
</dbReference>
<gene>
    <name evidence="5" type="ORF">PPACK8108_LOCUS7520</name>
</gene>
<keyword evidence="2 3" id="KW-0378">Hydrolase</keyword>
<evidence type="ECO:0000256" key="1">
    <source>
        <dbReference type="ARBA" id="ARBA00005964"/>
    </source>
</evidence>
<dbReference type="InterPro" id="IPR029058">
    <property type="entry name" value="AB_hydrolase_fold"/>
</dbReference>
<evidence type="ECO:0000259" key="4">
    <source>
        <dbReference type="Pfam" id="PF00135"/>
    </source>
</evidence>
<dbReference type="Proteomes" id="UP001153365">
    <property type="component" value="Unassembled WGS sequence"/>
</dbReference>
<dbReference type="Pfam" id="PF00135">
    <property type="entry name" value="COesterase"/>
    <property type="match status" value="1"/>
</dbReference>
<feature type="chain" id="PRO_5043101590" description="Carboxylic ester hydrolase" evidence="3">
    <location>
        <begin position="20"/>
        <end position="559"/>
    </location>
</feature>
<dbReference type="EC" id="3.1.1.-" evidence="3"/>
<feature type="signal peptide" evidence="3">
    <location>
        <begin position="1"/>
        <end position="19"/>
    </location>
</feature>
<evidence type="ECO:0000256" key="2">
    <source>
        <dbReference type="ARBA" id="ARBA00022801"/>
    </source>
</evidence>
<organism evidence="5 6">
    <name type="scientific">Phakopsora pachyrhizi</name>
    <name type="common">Asian soybean rust disease fungus</name>
    <dbReference type="NCBI Taxonomy" id="170000"/>
    <lineage>
        <taxon>Eukaryota</taxon>
        <taxon>Fungi</taxon>
        <taxon>Dikarya</taxon>
        <taxon>Basidiomycota</taxon>
        <taxon>Pucciniomycotina</taxon>
        <taxon>Pucciniomycetes</taxon>
        <taxon>Pucciniales</taxon>
        <taxon>Phakopsoraceae</taxon>
        <taxon>Phakopsora</taxon>
    </lineage>
</organism>
<sequence length="559" mass="62767">MFIKVILLSLIAALGSVRWYRSEHRPPKVTLDYGSFIGKEQSEHNLERFYGIPFAEPPVGKLRFTNPIKPKRKYWNHDASKHSSACPQQSLSGNASTIPTNGWLDELNLLRYFKPLGPGKEDCLTLDVTRPKGVTKSSKLPVMFFIFPGGFNLGVSWELSPKSIVKKSISLGMPIIHVTANHRLNLFGFLGGKEVSEAGVGNLGLKDQRLTLEWIKEYISEFGGDPDKVTIYGESSGAISVSHHLLAFKGQHNKLFRAAICQSGTALPVGKLDNSENQKTFDFIASKAGNCGNAKNKLECLRNAPFKELMRALKHFPSTFSYNAFPLPFAPSVDGNFVTESIQYGLQKKRFAKVPFISGDVLDEGTLLAISSYVLRTEEELRDHISKRMGRAKKNQIDDILKLWPQDPKLGSPYSSGSKYALTPVYKQYSAILGDLGFVALRRLFLRATSSLIPTWSYLDQAEQHFPVVGAYHASDIPAVFGFIRGGRKEDYQTRWISFAYKLDPNHPGLPEWKMYNQSQMNLIIEKNGSVEMQPDNFREEAIEYYLKNIDDLTFTSAM</sequence>
<name>A0AAV0AT28_PHAPC</name>
<dbReference type="GO" id="GO:0016787">
    <property type="term" value="F:hydrolase activity"/>
    <property type="evidence" value="ECO:0007669"/>
    <property type="project" value="UniProtKB-KW"/>
</dbReference>
<dbReference type="Gene3D" id="3.40.50.1820">
    <property type="entry name" value="alpha/beta hydrolase"/>
    <property type="match status" value="1"/>
</dbReference>
<dbReference type="AlphaFoldDB" id="A0AAV0AT28"/>
<dbReference type="SUPFAM" id="SSF53474">
    <property type="entry name" value="alpha/beta-Hydrolases"/>
    <property type="match status" value="1"/>
</dbReference>
<comment type="caution">
    <text evidence="5">The sequence shown here is derived from an EMBL/GenBank/DDBJ whole genome shotgun (WGS) entry which is preliminary data.</text>
</comment>
<dbReference type="InterPro" id="IPR019826">
    <property type="entry name" value="Carboxylesterase_B_AS"/>
</dbReference>
<evidence type="ECO:0000256" key="3">
    <source>
        <dbReference type="RuleBase" id="RU361235"/>
    </source>
</evidence>
<dbReference type="PANTHER" id="PTHR11559">
    <property type="entry name" value="CARBOXYLESTERASE"/>
    <property type="match status" value="1"/>
</dbReference>
<dbReference type="InterPro" id="IPR050309">
    <property type="entry name" value="Type-B_Carboxylest/Lipase"/>
</dbReference>
<comment type="similarity">
    <text evidence="1 3">Belongs to the type-B carboxylesterase/lipase family.</text>
</comment>
<proteinExistence type="inferred from homology"/>
<dbReference type="EMBL" id="CALTRL010001481">
    <property type="protein sequence ID" value="CAH7672699.1"/>
    <property type="molecule type" value="Genomic_DNA"/>
</dbReference>
<keyword evidence="3" id="KW-0732">Signal</keyword>